<protein>
    <submittedName>
        <fullName evidence="3">Uncharacterized protein</fullName>
    </submittedName>
</protein>
<organism evidence="3">
    <name type="scientific">Marseillevirus LCMAC103</name>
    <dbReference type="NCBI Taxonomy" id="2506604"/>
    <lineage>
        <taxon>Viruses</taxon>
        <taxon>Varidnaviria</taxon>
        <taxon>Bamfordvirae</taxon>
        <taxon>Nucleocytoviricota</taxon>
        <taxon>Megaviricetes</taxon>
        <taxon>Pimascovirales</taxon>
        <taxon>Pimascovirales incertae sedis</taxon>
        <taxon>Marseilleviridae</taxon>
    </lineage>
</organism>
<gene>
    <name evidence="3" type="ORF">LCMAC103_02700</name>
</gene>
<evidence type="ECO:0000256" key="1">
    <source>
        <dbReference type="SAM" id="MobiDB-lite"/>
    </source>
</evidence>
<evidence type="ECO:0000256" key="2">
    <source>
        <dbReference type="SAM" id="Phobius"/>
    </source>
</evidence>
<evidence type="ECO:0000313" key="3">
    <source>
        <dbReference type="EMBL" id="QBK86930.1"/>
    </source>
</evidence>
<reference evidence="3" key="1">
    <citation type="journal article" date="2019" name="MBio">
        <title>Virus Genomes from Deep Sea Sediments Expand the Ocean Megavirome and Support Independent Origins of Viral Gigantism.</title>
        <authorList>
            <person name="Backstrom D."/>
            <person name="Yutin N."/>
            <person name="Jorgensen S.L."/>
            <person name="Dharamshi J."/>
            <person name="Homa F."/>
            <person name="Zaremba-Niedwiedzka K."/>
            <person name="Spang A."/>
            <person name="Wolf Y.I."/>
            <person name="Koonin E.V."/>
            <person name="Ettema T.J."/>
        </authorList>
    </citation>
    <scope>NUCLEOTIDE SEQUENCE</scope>
</reference>
<accession>A0A481YV62</accession>
<feature type="region of interest" description="Disordered" evidence="1">
    <location>
        <begin position="1"/>
        <end position="21"/>
    </location>
</feature>
<keyword evidence="2" id="KW-0812">Transmembrane</keyword>
<dbReference type="EMBL" id="MK500338">
    <property type="protein sequence ID" value="QBK86930.1"/>
    <property type="molecule type" value="Genomic_DNA"/>
</dbReference>
<feature type="transmembrane region" description="Helical" evidence="2">
    <location>
        <begin position="91"/>
        <end position="111"/>
    </location>
</feature>
<name>A0A481YV62_9VIRU</name>
<keyword evidence="2" id="KW-0472">Membrane</keyword>
<proteinExistence type="predicted"/>
<keyword evidence="2" id="KW-1133">Transmembrane helix</keyword>
<sequence>MDRRFSPTRENILPEEPRARSRLAKQHAIDTPAPLQHLLGVQPRKVSAAAPEHRIDYRDEINVPREFYSPARKTRAAPGGSRLREAFHRDVAASPAWPIVVFLVVLALALMGCAHS</sequence>